<comment type="caution">
    <text evidence="2">The sequence shown here is derived from an EMBL/GenBank/DDBJ whole genome shotgun (WGS) entry which is preliminary data.</text>
</comment>
<keyword evidence="1" id="KW-0732">Signal</keyword>
<keyword evidence="3" id="KW-1185">Reference proteome</keyword>
<evidence type="ECO:0000313" key="3">
    <source>
        <dbReference type="Proteomes" id="UP000494106"/>
    </source>
</evidence>
<dbReference type="EMBL" id="CADEBC010000483">
    <property type="protein sequence ID" value="CAB3234812.1"/>
    <property type="molecule type" value="Genomic_DNA"/>
</dbReference>
<reference evidence="2 3" key="1">
    <citation type="submission" date="2020-04" db="EMBL/GenBank/DDBJ databases">
        <authorList>
            <person name="Wallbank WR R."/>
            <person name="Pardo Diaz C."/>
            <person name="Kozak K."/>
            <person name="Martin S."/>
            <person name="Jiggins C."/>
            <person name="Moest M."/>
            <person name="Warren A I."/>
            <person name="Byers J.R.P. K."/>
            <person name="Montejo-Kovacevich G."/>
            <person name="Yen C E."/>
        </authorList>
    </citation>
    <scope>NUCLEOTIDE SEQUENCE [LARGE SCALE GENOMIC DNA]</scope>
</reference>
<dbReference type="Proteomes" id="UP000494106">
    <property type="component" value="Unassembled WGS sequence"/>
</dbReference>
<organism evidence="2 3">
    <name type="scientific">Arctia plantaginis</name>
    <name type="common">Wood tiger moth</name>
    <name type="synonym">Phalaena plantaginis</name>
    <dbReference type="NCBI Taxonomy" id="874455"/>
    <lineage>
        <taxon>Eukaryota</taxon>
        <taxon>Metazoa</taxon>
        <taxon>Ecdysozoa</taxon>
        <taxon>Arthropoda</taxon>
        <taxon>Hexapoda</taxon>
        <taxon>Insecta</taxon>
        <taxon>Pterygota</taxon>
        <taxon>Neoptera</taxon>
        <taxon>Endopterygota</taxon>
        <taxon>Lepidoptera</taxon>
        <taxon>Glossata</taxon>
        <taxon>Ditrysia</taxon>
        <taxon>Noctuoidea</taxon>
        <taxon>Erebidae</taxon>
        <taxon>Arctiinae</taxon>
        <taxon>Arctia</taxon>
    </lineage>
</organism>
<protein>
    <recommendedName>
        <fullName evidence="4">Secreted protein</fullName>
    </recommendedName>
</protein>
<evidence type="ECO:0000313" key="2">
    <source>
        <dbReference type="EMBL" id="CAB3234812.1"/>
    </source>
</evidence>
<accession>A0A8S0ZNM6</accession>
<feature type="chain" id="PRO_5035790956" description="Secreted protein" evidence="1">
    <location>
        <begin position="18"/>
        <end position="71"/>
    </location>
</feature>
<name>A0A8S0ZNM6_ARCPL</name>
<evidence type="ECO:0008006" key="4">
    <source>
        <dbReference type="Google" id="ProtNLM"/>
    </source>
</evidence>
<evidence type="ECO:0000256" key="1">
    <source>
        <dbReference type="SAM" id="SignalP"/>
    </source>
</evidence>
<sequence length="71" mass="7862">MKTVLLLLFSIIDHVQPLGTTLILLADLVVDIIWKKTSIECAPACRSAVVVVVREDNIWSETHRGAGLTMF</sequence>
<proteinExistence type="predicted"/>
<gene>
    <name evidence="2" type="ORF">APLA_LOCUS5824</name>
</gene>
<feature type="signal peptide" evidence="1">
    <location>
        <begin position="1"/>
        <end position="17"/>
    </location>
</feature>
<dbReference type="AlphaFoldDB" id="A0A8S0ZNM6"/>